<comment type="similarity">
    <text evidence="7">Belongs to the binding-protein-dependent transport system permease family.</text>
</comment>
<reference evidence="10" key="1">
    <citation type="submission" date="2017-01" db="EMBL/GenBank/DDBJ databases">
        <authorList>
            <person name="Varghese N."/>
            <person name="Submissions S."/>
        </authorList>
    </citation>
    <scope>NUCLEOTIDE SEQUENCE [LARGE SCALE GENOMIC DNA]</scope>
    <source>
        <strain evidence="10">ASpG1</strain>
    </source>
</reference>
<dbReference type="PANTHER" id="PTHR43744:SF12">
    <property type="entry name" value="ABC TRANSPORTER PERMEASE PROTEIN MG189-RELATED"/>
    <property type="match status" value="1"/>
</dbReference>
<feature type="transmembrane region" description="Helical" evidence="7">
    <location>
        <begin position="12"/>
        <end position="36"/>
    </location>
</feature>
<dbReference type="Proteomes" id="UP000186400">
    <property type="component" value="Unassembled WGS sequence"/>
</dbReference>
<dbReference type="Gene3D" id="1.10.3720.10">
    <property type="entry name" value="MetI-like"/>
    <property type="match status" value="1"/>
</dbReference>
<dbReference type="STRING" id="159291.SAMN05920897_106134"/>
<evidence type="ECO:0000256" key="4">
    <source>
        <dbReference type="ARBA" id="ARBA00022692"/>
    </source>
</evidence>
<evidence type="ECO:0000259" key="8">
    <source>
        <dbReference type="PROSITE" id="PS50928"/>
    </source>
</evidence>
<evidence type="ECO:0000256" key="7">
    <source>
        <dbReference type="RuleBase" id="RU363032"/>
    </source>
</evidence>
<keyword evidence="5 7" id="KW-1133">Transmembrane helix</keyword>
<evidence type="ECO:0000256" key="3">
    <source>
        <dbReference type="ARBA" id="ARBA00022475"/>
    </source>
</evidence>
<feature type="transmembrane region" description="Helical" evidence="7">
    <location>
        <begin position="214"/>
        <end position="236"/>
    </location>
</feature>
<name>A0A1N6RJQ4_9SPIO</name>
<dbReference type="PROSITE" id="PS50928">
    <property type="entry name" value="ABC_TM1"/>
    <property type="match status" value="1"/>
</dbReference>
<evidence type="ECO:0000256" key="2">
    <source>
        <dbReference type="ARBA" id="ARBA00022448"/>
    </source>
</evidence>
<evidence type="ECO:0000256" key="5">
    <source>
        <dbReference type="ARBA" id="ARBA00022989"/>
    </source>
</evidence>
<dbReference type="PANTHER" id="PTHR43744">
    <property type="entry name" value="ABC TRANSPORTER PERMEASE PROTEIN MG189-RELATED-RELATED"/>
    <property type="match status" value="1"/>
</dbReference>
<gene>
    <name evidence="9" type="ORF">SAMN05920897_106134</name>
</gene>
<dbReference type="SUPFAM" id="SSF161098">
    <property type="entry name" value="MetI-like"/>
    <property type="match status" value="1"/>
</dbReference>
<dbReference type="EMBL" id="FTMS01000006">
    <property type="protein sequence ID" value="SIQ28916.1"/>
    <property type="molecule type" value="Genomic_DNA"/>
</dbReference>
<dbReference type="AlphaFoldDB" id="A0A1N6RJQ4"/>
<dbReference type="GO" id="GO:0005886">
    <property type="term" value="C:plasma membrane"/>
    <property type="evidence" value="ECO:0007669"/>
    <property type="project" value="UniProtKB-SubCell"/>
</dbReference>
<keyword evidence="10" id="KW-1185">Reference proteome</keyword>
<accession>A0A1N6RJQ4</accession>
<keyword evidence="3" id="KW-1003">Cell membrane</keyword>
<evidence type="ECO:0000313" key="10">
    <source>
        <dbReference type="Proteomes" id="UP000186400"/>
    </source>
</evidence>
<evidence type="ECO:0000256" key="6">
    <source>
        <dbReference type="ARBA" id="ARBA00023136"/>
    </source>
</evidence>
<dbReference type="InterPro" id="IPR000515">
    <property type="entry name" value="MetI-like"/>
</dbReference>
<sequence>MKPMNQDMSRGWRLFAYVFLLTFTVITLFPLIWMLYSSFKLQGEIMFHPLGWPRDPTLKNYHDAWRMGNMGVAAMNSVIYTGFGTFFTVLFSLAAGFALTKFGYSSARVYFGVFTLGLLITVNAVITPLFIMQTRIGLYDTRIGVILPYIAFGLPMAVLLACSYIRGIPDSLVEAAVIDGATYVQVFFRIIIVVASPVMATIAVLTFLRNWNEFILVFILTSGESMRSLPVAINSFAGRLNVNYGMQFAALVIGTVPMILFYIGAHNLLISGFGEGALKE</sequence>
<dbReference type="Pfam" id="PF00528">
    <property type="entry name" value="BPD_transp_1"/>
    <property type="match status" value="1"/>
</dbReference>
<dbReference type="InterPro" id="IPR035906">
    <property type="entry name" value="MetI-like_sf"/>
</dbReference>
<evidence type="ECO:0000313" key="9">
    <source>
        <dbReference type="EMBL" id="SIQ28916.1"/>
    </source>
</evidence>
<dbReference type="GO" id="GO:0055085">
    <property type="term" value="P:transmembrane transport"/>
    <property type="evidence" value="ECO:0007669"/>
    <property type="project" value="InterPro"/>
</dbReference>
<feature type="domain" description="ABC transmembrane type-1" evidence="8">
    <location>
        <begin position="74"/>
        <end position="265"/>
    </location>
</feature>
<evidence type="ECO:0000256" key="1">
    <source>
        <dbReference type="ARBA" id="ARBA00004651"/>
    </source>
</evidence>
<feature type="transmembrane region" description="Helical" evidence="7">
    <location>
        <begin position="143"/>
        <end position="165"/>
    </location>
</feature>
<dbReference type="CDD" id="cd06261">
    <property type="entry name" value="TM_PBP2"/>
    <property type="match status" value="1"/>
</dbReference>
<protein>
    <submittedName>
        <fullName evidence="9">Raffinose/stachyose/melibiose transport system permease protein</fullName>
    </submittedName>
</protein>
<organism evidence="9 10">
    <name type="scientific">Alkalispirochaeta americana</name>
    <dbReference type="NCBI Taxonomy" id="159291"/>
    <lineage>
        <taxon>Bacteria</taxon>
        <taxon>Pseudomonadati</taxon>
        <taxon>Spirochaetota</taxon>
        <taxon>Spirochaetia</taxon>
        <taxon>Spirochaetales</taxon>
        <taxon>Spirochaetaceae</taxon>
        <taxon>Alkalispirochaeta</taxon>
    </lineage>
</organism>
<feature type="transmembrane region" description="Helical" evidence="7">
    <location>
        <begin position="109"/>
        <end position="131"/>
    </location>
</feature>
<keyword evidence="6 7" id="KW-0472">Membrane</keyword>
<comment type="subcellular location">
    <subcellularLocation>
        <location evidence="1 7">Cell membrane</location>
        <topology evidence="1 7">Multi-pass membrane protein</topology>
    </subcellularLocation>
</comment>
<keyword evidence="4 7" id="KW-0812">Transmembrane</keyword>
<feature type="transmembrane region" description="Helical" evidence="7">
    <location>
        <begin position="186"/>
        <end position="208"/>
    </location>
</feature>
<feature type="transmembrane region" description="Helical" evidence="7">
    <location>
        <begin position="77"/>
        <end position="97"/>
    </location>
</feature>
<feature type="transmembrane region" description="Helical" evidence="7">
    <location>
        <begin position="248"/>
        <end position="270"/>
    </location>
</feature>
<proteinExistence type="inferred from homology"/>
<keyword evidence="2 7" id="KW-0813">Transport</keyword>